<accession>A0A6G0YJ91</accession>
<dbReference type="Proteomes" id="UP000478052">
    <property type="component" value="Unassembled WGS sequence"/>
</dbReference>
<reference evidence="1 2" key="1">
    <citation type="submission" date="2019-08" db="EMBL/GenBank/DDBJ databases">
        <title>Whole genome of Aphis craccivora.</title>
        <authorList>
            <person name="Voronova N.V."/>
            <person name="Shulinski R.S."/>
            <person name="Bandarenka Y.V."/>
            <person name="Zhorov D.G."/>
            <person name="Warner D."/>
        </authorList>
    </citation>
    <scope>NUCLEOTIDE SEQUENCE [LARGE SCALE GENOMIC DNA]</scope>
    <source>
        <strain evidence="1">180601</strain>
        <tissue evidence="1">Whole Body</tissue>
    </source>
</reference>
<dbReference type="OrthoDB" id="7367179at2759"/>
<name>A0A6G0YJ91_APHCR</name>
<dbReference type="EMBL" id="VUJU01003681">
    <property type="protein sequence ID" value="KAF0757084.1"/>
    <property type="molecule type" value="Genomic_DNA"/>
</dbReference>
<sequence length="87" mass="10151">MSKNVISLFILNYQIQNNKFDSIRPGKTDGDLTVTQMKAIHYNRNGTIDFKINFDNEYSDLAAVQKRKKKETILNLILFIVNFIRNP</sequence>
<evidence type="ECO:0000313" key="1">
    <source>
        <dbReference type="EMBL" id="KAF0757084.1"/>
    </source>
</evidence>
<protein>
    <submittedName>
        <fullName evidence="1">Uncharacterized protein</fullName>
    </submittedName>
</protein>
<gene>
    <name evidence="1" type="ORF">FWK35_00012162</name>
</gene>
<dbReference type="AlphaFoldDB" id="A0A6G0YJ91"/>
<keyword evidence="2" id="KW-1185">Reference proteome</keyword>
<evidence type="ECO:0000313" key="2">
    <source>
        <dbReference type="Proteomes" id="UP000478052"/>
    </source>
</evidence>
<proteinExistence type="predicted"/>
<comment type="caution">
    <text evidence="1">The sequence shown here is derived from an EMBL/GenBank/DDBJ whole genome shotgun (WGS) entry which is preliminary data.</text>
</comment>
<organism evidence="1 2">
    <name type="scientific">Aphis craccivora</name>
    <name type="common">Cowpea aphid</name>
    <dbReference type="NCBI Taxonomy" id="307492"/>
    <lineage>
        <taxon>Eukaryota</taxon>
        <taxon>Metazoa</taxon>
        <taxon>Ecdysozoa</taxon>
        <taxon>Arthropoda</taxon>
        <taxon>Hexapoda</taxon>
        <taxon>Insecta</taxon>
        <taxon>Pterygota</taxon>
        <taxon>Neoptera</taxon>
        <taxon>Paraneoptera</taxon>
        <taxon>Hemiptera</taxon>
        <taxon>Sternorrhyncha</taxon>
        <taxon>Aphidomorpha</taxon>
        <taxon>Aphidoidea</taxon>
        <taxon>Aphididae</taxon>
        <taxon>Aphidini</taxon>
        <taxon>Aphis</taxon>
        <taxon>Aphis</taxon>
    </lineage>
</organism>